<evidence type="ECO:0000313" key="2">
    <source>
        <dbReference type="Proteomes" id="UP000078200"/>
    </source>
</evidence>
<organism evidence="1 2">
    <name type="scientific">Glossina austeni</name>
    <name type="common">Savannah tsetse fly</name>
    <dbReference type="NCBI Taxonomy" id="7395"/>
    <lineage>
        <taxon>Eukaryota</taxon>
        <taxon>Metazoa</taxon>
        <taxon>Ecdysozoa</taxon>
        <taxon>Arthropoda</taxon>
        <taxon>Hexapoda</taxon>
        <taxon>Insecta</taxon>
        <taxon>Pterygota</taxon>
        <taxon>Neoptera</taxon>
        <taxon>Endopterygota</taxon>
        <taxon>Diptera</taxon>
        <taxon>Brachycera</taxon>
        <taxon>Muscomorpha</taxon>
        <taxon>Hippoboscoidea</taxon>
        <taxon>Glossinidae</taxon>
        <taxon>Glossina</taxon>
    </lineage>
</organism>
<dbReference type="VEuPathDB" id="VectorBase:GAUT042104"/>
<dbReference type="Proteomes" id="UP000078200">
    <property type="component" value="Unassembled WGS sequence"/>
</dbReference>
<name>A0A1A9VMW3_GLOAU</name>
<reference evidence="1" key="1">
    <citation type="submission" date="2020-05" db="UniProtKB">
        <authorList>
            <consortium name="EnsemblMetazoa"/>
        </authorList>
    </citation>
    <scope>IDENTIFICATION</scope>
    <source>
        <strain evidence="1">TTRI</strain>
    </source>
</reference>
<dbReference type="EnsemblMetazoa" id="GAUT042104-RA">
    <property type="protein sequence ID" value="GAUT042104-PA"/>
    <property type="gene ID" value="GAUT042104"/>
</dbReference>
<protein>
    <submittedName>
        <fullName evidence="1">Uncharacterized protein</fullName>
    </submittedName>
</protein>
<sequence length="111" mass="13170">MACIRTKDKPPYLSSNLLKVCKEHVPVKVYFADNFKPPWFIMDMTGVIRVLERAYKVWIRTSNLLLEKFKFRFLRIPTPIKLIKSSLENSLQHVKVSSTFFGRRETEFDFP</sequence>
<accession>A0A1A9VMW3</accession>
<proteinExistence type="predicted"/>
<keyword evidence="2" id="KW-1185">Reference proteome</keyword>
<evidence type="ECO:0000313" key="1">
    <source>
        <dbReference type="EnsemblMetazoa" id="GAUT042104-PA"/>
    </source>
</evidence>
<dbReference type="AlphaFoldDB" id="A0A1A9VMW3"/>